<dbReference type="CDD" id="cd01026">
    <property type="entry name" value="TOPRIM_OLD"/>
    <property type="match status" value="1"/>
</dbReference>
<sequence>MYLKYVQIVNFKNLKNVRFEFSKGANTIIGENDSGKSNALTAIRILLDDNYYYNTKRLKETDFSYALGDWKGHWIIISAFFDEISNEDKHNEFCAEITPEQENIDFLKSYIRCTDNDFGTVSLFIRPCRTKRIELAEAAQNGTFESVRSQIKLSDYEFYYTARSQADFTDENIYKSIVGDICAGQYVNPEDDDQSVLGCKIDIMNVWQHISTVFIDALRDVESELRKPKNPIRQIIDTIEGDIKENDIDDIKKKISELNAKIANIPQVSDIGKQVNRKLLEMIGAIYSPEIKLESRLKEDFATLARYLTISPSNQADIDLLGLGHLNILYIAMKLVEFEVNRNRELLNIMIIEEPEAHIHTHIQKTLFNNLQVAHTYTQVVMSTHSTHLSEVSDIEKVNVMKKVDEQTSLVMKPTNGLDRFGTDVLECKGISFAKILSRYLDAKRSVLLFSKGVILVEGDGEEILIPALTKKVLGVSLDEMGIGLINIGSVGFENVACIFDESRLQRKCSIVTDLDVVVEGAKKSNQTAMDRGASRRKKLSQLFGENPYVSAFYAPHTLEVDFVSEESNKDFVCSVIRNTYKDAAVIERHVSTIKSGTEAERYDSVMTVANNIKKGWYATLLAETIDARAVIPMYILDAIVFAAKDILSEKLLWKMVQYSFEQYLPDSDFDDLKAEFKEAKSSKEIQTTIKKFCAEFPEDMVSLFIAKAGGLNV</sequence>
<evidence type="ECO:0000259" key="2">
    <source>
        <dbReference type="Pfam" id="PF20469"/>
    </source>
</evidence>
<evidence type="ECO:0000259" key="1">
    <source>
        <dbReference type="Pfam" id="PF13175"/>
    </source>
</evidence>
<reference evidence="3 4" key="1">
    <citation type="submission" date="2019-07" db="EMBL/GenBank/DDBJ databases">
        <authorList>
            <person name="Hibberd C M."/>
            <person name="Gehrig L. J."/>
            <person name="Chang H.-W."/>
            <person name="Venkatesh S."/>
        </authorList>
    </citation>
    <scope>NUCLEOTIDE SEQUENCE [LARGE SCALE GENOMIC DNA]</scope>
    <source>
        <strain evidence="3">Faecalibacterium_prausnitzii_JG_BgPS064</strain>
    </source>
</reference>
<dbReference type="AlphaFoldDB" id="A0A564T2E9"/>
<gene>
    <name evidence="3" type="primary">recF_1</name>
    <name evidence="3" type="ORF">FPPS064S07_00221</name>
</gene>
<dbReference type="PANTHER" id="PTHR43581:SF4">
    <property type="entry name" value="ATP_GTP PHOSPHATASE"/>
    <property type="match status" value="1"/>
</dbReference>
<organism evidence="3 4">
    <name type="scientific">Faecalibacterium prausnitzii</name>
    <dbReference type="NCBI Taxonomy" id="853"/>
    <lineage>
        <taxon>Bacteria</taxon>
        <taxon>Bacillati</taxon>
        <taxon>Bacillota</taxon>
        <taxon>Clostridia</taxon>
        <taxon>Eubacteriales</taxon>
        <taxon>Oscillospiraceae</taxon>
        <taxon>Faecalibacterium</taxon>
    </lineage>
</organism>
<dbReference type="EMBL" id="CABHMY010000089">
    <property type="protein sequence ID" value="VUX01628.1"/>
    <property type="molecule type" value="Genomic_DNA"/>
</dbReference>
<dbReference type="Gene3D" id="3.40.50.300">
    <property type="entry name" value="P-loop containing nucleotide triphosphate hydrolases"/>
    <property type="match status" value="1"/>
</dbReference>
<accession>A0A564T2E9</accession>
<dbReference type="InterPro" id="IPR027417">
    <property type="entry name" value="P-loop_NTPase"/>
</dbReference>
<dbReference type="InterPro" id="IPR041685">
    <property type="entry name" value="AAA_GajA/Old/RecF-like"/>
</dbReference>
<evidence type="ECO:0000313" key="3">
    <source>
        <dbReference type="EMBL" id="VUX01628.1"/>
    </source>
</evidence>
<dbReference type="Pfam" id="PF20469">
    <property type="entry name" value="OLD-like_TOPRIM"/>
    <property type="match status" value="1"/>
</dbReference>
<dbReference type="Pfam" id="PF13175">
    <property type="entry name" value="AAA_15"/>
    <property type="match status" value="1"/>
</dbReference>
<dbReference type="PANTHER" id="PTHR43581">
    <property type="entry name" value="ATP/GTP PHOSPHATASE"/>
    <property type="match status" value="1"/>
</dbReference>
<protein>
    <submittedName>
        <fullName evidence="3">DNA replication and repair protein RecF</fullName>
    </submittedName>
</protein>
<dbReference type="RefSeq" id="WP_158398416.1">
    <property type="nucleotide sequence ID" value="NZ_CABHMY010000089.1"/>
</dbReference>
<dbReference type="SUPFAM" id="SSF52540">
    <property type="entry name" value="P-loop containing nucleoside triphosphate hydrolases"/>
    <property type="match status" value="1"/>
</dbReference>
<dbReference type="Proteomes" id="UP000406184">
    <property type="component" value="Unassembled WGS sequence"/>
</dbReference>
<feature type="domain" description="OLD protein-like TOPRIM" evidence="2">
    <location>
        <begin position="449"/>
        <end position="516"/>
    </location>
</feature>
<proteinExistence type="predicted"/>
<evidence type="ECO:0000313" key="4">
    <source>
        <dbReference type="Proteomes" id="UP000406184"/>
    </source>
</evidence>
<name>A0A564T2E9_9FIRM</name>
<feature type="domain" description="Endonuclease GajA/Old nuclease/RecF-like AAA" evidence="1">
    <location>
        <begin position="1"/>
        <end position="389"/>
    </location>
</feature>
<dbReference type="InterPro" id="IPR034139">
    <property type="entry name" value="TOPRIM_OLD"/>
</dbReference>
<dbReference type="InterPro" id="IPR051396">
    <property type="entry name" value="Bact_Antivir_Def_Nuclease"/>
</dbReference>
<keyword evidence="4" id="KW-1185">Reference proteome</keyword>